<evidence type="ECO:0000313" key="8">
    <source>
        <dbReference type="EMBL" id="AIY16254.2"/>
    </source>
</evidence>
<dbReference type="Pfam" id="PF00893">
    <property type="entry name" value="Multi_Drug_Res"/>
    <property type="match status" value="1"/>
</dbReference>
<protein>
    <submittedName>
        <fullName evidence="8">Ethidium bromide-methyl viologen resistance protein EmrE</fullName>
    </submittedName>
</protein>
<dbReference type="KEGG" id="psim:KR76_04830"/>
<organism evidence="8 9">
    <name type="scientific">Nocardioides simplex</name>
    <name type="common">Arthrobacter simplex</name>
    <dbReference type="NCBI Taxonomy" id="2045"/>
    <lineage>
        <taxon>Bacteria</taxon>
        <taxon>Bacillati</taxon>
        <taxon>Actinomycetota</taxon>
        <taxon>Actinomycetes</taxon>
        <taxon>Propionibacteriales</taxon>
        <taxon>Nocardioidaceae</taxon>
        <taxon>Pimelobacter</taxon>
    </lineage>
</organism>
<dbReference type="AlphaFoldDB" id="A0A0A1DG28"/>
<comment type="subcellular location">
    <subcellularLocation>
        <location evidence="1 7">Cell membrane</location>
        <topology evidence="1 7">Multi-pass membrane protein</topology>
    </subcellularLocation>
</comment>
<dbReference type="HOGENOM" id="CLU_133067_0_3_11"/>
<dbReference type="PANTHER" id="PTHR30561">
    <property type="entry name" value="SMR FAMILY PROTON-DEPENDENT DRUG EFFLUX TRANSPORTER SUGE"/>
    <property type="match status" value="1"/>
</dbReference>
<dbReference type="STRING" id="2045.KR76_04830"/>
<dbReference type="Proteomes" id="UP000030300">
    <property type="component" value="Chromosome"/>
</dbReference>
<dbReference type="InterPro" id="IPR037185">
    <property type="entry name" value="EmrE-like"/>
</dbReference>
<keyword evidence="5" id="KW-1133">Transmembrane helix</keyword>
<keyword evidence="4 7" id="KW-0812">Transmembrane</keyword>
<dbReference type="GO" id="GO:0022857">
    <property type="term" value="F:transmembrane transporter activity"/>
    <property type="evidence" value="ECO:0007669"/>
    <property type="project" value="InterPro"/>
</dbReference>
<accession>A0A0A1DG28</accession>
<keyword evidence="2" id="KW-0813">Transport</keyword>
<evidence type="ECO:0000256" key="7">
    <source>
        <dbReference type="RuleBase" id="RU003942"/>
    </source>
</evidence>
<evidence type="ECO:0000256" key="5">
    <source>
        <dbReference type="ARBA" id="ARBA00022989"/>
    </source>
</evidence>
<dbReference type="SUPFAM" id="SSF103481">
    <property type="entry name" value="Multidrug resistance efflux transporter EmrE"/>
    <property type="match status" value="1"/>
</dbReference>
<evidence type="ECO:0000313" key="9">
    <source>
        <dbReference type="Proteomes" id="UP000030300"/>
    </source>
</evidence>
<dbReference type="GO" id="GO:0005886">
    <property type="term" value="C:plasma membrane"/>
    <property type="evidence" value="ECO:0007669"/>
    <property type="project" value="UniProtKB-SubCell"/>
</dbReference>
<dbReference type="InterPro" id="IPR045324">
    <property type="entry name" value="Small_multidrug_res"/>
</dbReference>
<sequence length="107" mass="11114">MWGWLLLAIASEVAATLSLRASEGFTRLLPSLVVVAGYVVAFYGLSQALTRGMQLGTAYAVWSGVGVAAIAVLGVVIFRESLSLVQVAGLVFVVVGVVMLELGAHHA</sequence>
<dbReference type="RefSeq" id="WP_075018790.1">
    <property type="nucleotide sequence ID" value="NZ_JAAARG010000223.1"/>
</dbReference>
<reference evidence="8 9" key="1">
    <citation type="journal article" date="2015" name="Genome Announc.">
        <title>Complete Genome Sequence of Steroid-Transforming Nocardioides simplex VKM Ac-2033D.</title>
        <authorList>
            <person name="Shtratnikova V.Y."/>
            <person name="Schelkunov M.I."/>
            <person name="Pekov Y.A."/>
            <person name="Fokina V.V."/>
            <person name="Logacheva M.D."/>
            <person name="Sokolov S.L."/>
            <person name="Bragin E.Y."/>
            <person name="Ashapkin V.V."/>
            <person name="Donova M.V."/>
        </authorList>
    </citation>
    <scope>NUCLEOTIDE SEQUENCE [LARGE SCALE GENOMIC DNA]</scope>
    <source>
        <strain evidence="8 9">VKM Ac-2033D</strain>
    </source>
</reference>
<evidence type="ECO:0000256" key="2">
    <source>
        <dbReference type="ARBA" id="ARBA00022448"/>
    </source>
</evidence>
<gene>
    <name evidence="8" type="ORF">KR76_04830</name>
</gene>
<proteinExistence type="inferred from homology"/>
<keyword evidence="3" id="KW-1003">Cell membrane</keyword>
<dbReference type="FunFam" id="1.10.3730.20:FF:000001">
    <property type="entry name" value="Quaternary ammonium compound resistance transporter SugE"/>
    <property type="match status" value="1"/>
</dbReference>
<evidence type="ECO:0000256" key="3">
    <source>
        <dbReference type="ARBA" id="ARBA00022475"/>
    </source>
</evidence>
<keyword evidence="9" id="KW-1185">Reference proteome</keyword>
<name>A0A0A1DG28_NOCSI</name>
<dbReference type="PANTHER" id="PTHR30561:SF1">
    <property type="entry name" value="MULTIDRUG TRANSPORTER EMRE"/>
    <property type="match status" value="1"/>
</dbReference>
<dbReference type="InterPro" id="IPR000390">
    <property type="entry name" value="Small_drug/metabolite_transptr"/>
</dbReference>
<dbReference type="Gene3D" id="1.10.3730.20">
    <property type="match status" value="1"/>
</dbReference>
<comment type="similarity">
    <text evidence="7">Belongs to the drug/metabolite transporter (DMT) superfamily. Small multidrug resistance (SMR) (TC 2.A.7.1) family.</text>
</comment>
<evidence type="ECO:0000256" key="4">
    <source>
        <dbReference type="ARBA" id="ARBA00022692"/>
    </source>
</evidence>
<dbReference type="eggNOG" id="COG2076">
    <property type="taxonomic scope" value="Bacteria"/>
</dbReference>
<evidence type="ECO:0000256" key="6">
    <source>
        <dbReference type="ARBA" id="ARBA00023136"/>
    </source>
</evidence>
<keyword evidence="6" id="KW-0472">Membrane</keyword>
<evidence type="ECO:0000256" key="1">
    <source>
        <dbReference type="ARBA" id="ARBA00004651"/>
    </source>
</evidence>
<dbReference type="EMBL" id="CP009896">
    <property type="protein sequence ID" value="AIY16254.2"/>
    <property type="molecule type" value="Genomic_DNA"/>
</dbReference>